<dbReference type="Gene3D" id="3.60.21.10">
    <property type="match status" value="1"/>
</dbReference>
<reference evidence="7 8" key="1">
    <citation type="submission" date="2021-01" db="EMBL/GenBank/DDBJ databases">
        <title>Carboxyliciviraga sp.nov., isolated from coastal sediments.</title>
        <authorList>
            <person name="Lu D."/>
            <person name="Zhang T."/>
        </authorList>
    </citation>
    <scope>NUCLEOTIDE SEQUENCE [LARGE SCALE GENOMIC DNA]</scope>
    <source>
        <strain evidence="7 8">N1Y132</strain>
    </source>
</reference>
<dbReference type="InterPro" id="IPR029052">
    <property type="entry name" value="Metallo-depent_PP-like"/>
</dbReference>
<dbReference type="InterPro" id="IPR004843">
    <property type="entry name" value="Calcineurin-like_PHP"/>
</dbReference>
<dbReference type="Proteomes" id="UP000605676">
    <property type="component" value="Unassembled WGS sequence"/>
</dbReference>
<dbReference type="InterPro" id="IPR043461">
    <property type="entry name" value="LpxH-like"/>
</dbReference>
<sequence>MSNNSKKQVREVEAVVISDTYLGTYGCKANDIVNYLQSISTPILVLNGDIIDIWQFSKSFFPKSHLKVIRQIIKMMEKGTHVYYLTGNHDEHLRRFNGLKVGNLRIENKLILELDGKKTWIFHGDVFDVFMHHSKWLAKLGVIGYGMLTQINRFTNFALSILRLKKVSLSNDIKKPVKKGRNDITSKFELTVSNLAIEKQYDYAICGHIHWPEKKSLSNTHGQMCYLNRGDWVENNTAIEYYDGDWHLYHHSNEKVNNTASEEEQLVGDDFLIPNHKVLF</sequence>
<proteinExistence type="predicted"/>
<dbReference type="PANTHER" id="PTHR34990">
    <property type="entry name" value="UDP-2,3-DIACYLGLUCOSAMINE HYDROLASE-RELATED"/>
    <property type="match status" value="1"/>
</dbReference>
<keyword evidence="4" id="KW-0472">Membrane</keyword>
<accession>A0ABS1HIM9</accession>
<dbReference type="Pfam" id="PF00149">
    <property type="entry name" value="Metallophos"/>
    <property type="match status" value="1"/>
</dbReference>
<evidence type="ECO:0000256" key="1">
    <source>
        <dbReference type="ARBA" id="ARBA00022475"/>
    </source>
</evidence>
<dbReference type="EMBL" id="JAENRR010000016">
    <property type="protein sequence ID" value="MBK3517426.1"/>
    <property type="molecule type" value="Genomic_DNA"/>
</dbReference>
<evidence type="ECO:0000313" key="7">
    <source>
        <dbReference type="EMBL" id="MBK3517426.1"/>
    </source>
</evidence>
<dbReference type="RefSeq" id="WP_200464656.1">
    <property type="nucleotide sequence ID" value="NZ_JAENRR010000016.1"/>
</dbReference>
<dbReference type="CDD" id="cd07398">
    <property type="entry name" value="MPP_YbbF-LpxH"/>
    <property type="match status" value="1"/>
</dbReference>
<feature type="domain" description="Calcineurin-like phosphoesterase" evidence="6">
    <location>
        <begin position="15"/>
        <end position="212"/>
    </location>
</feature>
<keyword evidence="8" id="KW-1185">Reference proteome</keyword>
<evidence type="ECO:0000256" key="4">
    <source>
        <dbReference type="ARBA" id="ARBA00023136"/>
    </source>
</evidence>
<protein>
    <submittedName>
        <fullName evidence="7">UDP-2,3-diacylglucosamine diphosphatase</fullName>
    </submittedName>
</protein>
<name>A0ABS1HIM9_9BACT</name>
<keyword evidence="1" id="KW-1003">Cell membrane</keyword>
<dbReference type="PANTHER" id="PTHR34990:SF2">
    <property type="entry name" value="BLL8164 PROTEIN"/>
    <property type="match status" value="1"/>
</dbReference>
<keyword evidence="5" id="KW-0464">Manganese</keyword>
<evidence type="ECO:0000256" key="3">
    <source>
        <dbReference type="ARBA" id="ARBA00022723"/>
    </source>
</evidence>
<keyword evidence="3" id="KW-0479">Metal-binding</keyword>
<evidence type="ECO:0000259" key="6">
    <source>
        <dbReference type="Pfam" id="PF00149"/>
    </source>
</evidence>
<evidence type="ECO:0000256" key="5">
    <source>
        <dbReference type="ARBA" id="ARBA00023211"/>
    </source>
</evidence>
<evidence type="ECO:0000313" key="8">
    <source>
        <dbReference type="Proteomes" id="UP000605676"/>
    </source>
</evidence>
<evidence type="ECO:0000256" key="2">
    <source>
        <dbReference type="ARBA" id="ARBA00022519"/>
    </source>
</evidence>
<comment type="caution">
    <text evidence="7">The sequence shown here is derived from an EMBL/GenBank/DDBJ whole genome shotgun (WGS) entry which is preliminary data.</text>
</comment>
<gene>
    <name evidence="7" type="ORF">JIV24_08775</name>
</gene>
<organism evidence="7 8">
    <name type="scientific">Carboxylicivirga marina</name>
    <dbReference type="NCBI Taxonomy" id="2800988"/>
    <lineage>
        <taxon>Bacteria</taxon>
        <taxon>Pseudomonadati</taxon>
        <taxon>Bacteroidota</taxon>
        <taxon>Bacteroidia</taxon>
        <taxon>Marinilabiliales</taxon>
        <taxon>Marinilabiliaceae</taxon>
        <taxon>Carboxylicivirga</taxon>
    </lineage>
</organism>
<keyword evidence="2" id="KW-0997">Cell inner membrane</keyword>
<dbReference type="SUPFAM" id="SSF56300">
    <property type="entry name" value="Metallo-dependent phosphatases"/>
    <property type="match status" value="1"/>
</dbReference>